<name>A0A7H0VIE0_9FLAO</name>
<dbReference type="EMBL" id="CP060139">
    <property type="protein sequence ID" value="QNR25488.1"/>
    <property type="molecule type" value="Genomic_DNA"/>
</dbReference>
<proteinExistence type="predicted"/>
<dbReference type="AlphaFoldDB" id="A0A7H0VIE0"/>
<dbReference type="KEGG" id="chyd:H4K34_06510"/>
<dbReference type="RefSeq" id="WP_210760016.1">
    <property type="nucleotide sequence ID" value="NZ_CP060139.1"/>
</dbReference>
<gene>
    <name evidence="1" type="ORF">H4K34_06510</name>
</gene>
<keyword evidence="2" id="KW-1185">Reference proteome</keyword>
<organism evidence="1 2">
    <name type="scientific">Croceimicrobium hydrocarbonivorans</name>
    <dbReference type="NCBI Taxonomy" id="2761580"/>
    <lineage>
        <taxon>Bacteria</taxon>
        <taxon>Pseudomonadati</taxon>
        <taxon>Bacteroidota</taxon>
        <taxon>Flavobacteriia</taxon>
        <taxon>Flavobacteriales</taxon>
        <taxon>Owenweeksiaceae</taxon>
        <taxon>Croceimicrobium</taxon>
    </lineage>
</organism>
<dbReference type="PROSITE" id="PS51257">
    <property type="entry name" value="PROKAR_LIPOPROTEIN"/>
    <property type="match status" value="1"/>
</dbReference>
<dbReference type="Proteomes" id="UP000516305">
    <property type="component" value="Chromosome"/>
</dbReference>
<evidence type="ECO:0000313" key="2">
    <source>
        <dbReference type="Proteomes" id="UP000516305"/>
    </source>
</evidence>
<accession>A0A7H0VIE0</accession>
<evidence type="ECO:0000313" key="1">
    <source>
        <dbReference type="EMBL" id="QNR25488.1"/>
    </source>
</evidence>
<sequence length="208" mass="23636">MLRKFLFIARISFLGLLLIGALAACKPSREQAGSEPDLYSDLVFDLHHLVSFTSGDLRSDFQREYKRIKNPDAYDSLMQEMVQVVEEMMLISGEYGGGLDPHTLRLKGDTSTSMAQAAITENIGLIHRMKSLRDSLQKSDWSFEQGSDLRREALKMSTSALLFYESVQAGEIPLGRFHYRMLVYAGQSYSWGIKFIRARSPLRQVEID</sequence>
<reference evidence="1 2" key="1">
    <citation type="submission" date="2020-08" db="EMBL/GenBank/DDBJ databases">
        <title>Croceimicrobium hydrocarbonivorans gen. nov., sp. nov., a novel marine bacterium isolated from a bacterial consortium that degrades polyethylene terephthalate.</title>
        <authorList>
            <person name="Liu R."/>
        </authorList>
    </citation>
    <scope>NUCLEOTIDE SEQUENCE [LARGE SCALE GENOMIC DNA]</scope>
    <source>
        <strain evidence="1 2">A20-9</strain>
    </source>
</reference>
<protein>
    <submittedName>
        <fullName evidence="1">Uncharacterized protein</fullName>
    </submittedName>
</protein>